<protein>
    <recommendedName>
        <fullName evidence="2">BZIP domain-containing protein</fullName>
    </recommendedName>
</protein>
<gene>
    <name evidence="3" type="ORF">AJ79_09218</name>
</gene>
<evidence type="ECO:0000313" key="4">
    <source>
        <dbReference type="Proteomes" id="UP000223968"/>
    </source>
</evidence>
<name>A0A2B7WLD4_9EURO</name>
<accession>A0A2B7WLD4</accession>
<organism evidence="3 4">
    <name type="scientific">Helicocarpus griseus UAMH5409</name>
    <dbReference type="NCBI Taxonomy" id="1447875"/>
    <lineage>
        <taxon>Eukaryota</taxon>
        <taxon>Fungi</taxon>
        <taxon>Dikarya</taxon>
        <taxon>Ascomycota</taxon>
        <taxon>Pezizomycotina</taxon>
        <taxon>Eurotiomycetes</taxon>
        <taxon>Eurotiomycetidae</taxon>
        <taxon>Onygenales</taxon>
        <taxon>Ajellomycetaceae</taxon>
        <taxon>Helicocarpus</taxon>
    </lineage>
</organism>
<dbReference type="GO" id="GO:0003700">
    <property type="term" value="F:DNA-binding transcription factor activity"/>
    <property type="evidence" value="ECO:0007669"/>
    <property type="project" value="InterPro"/>
</dbReference>
<feature type="compositionally biased region" description="Low complexity" evidence="1">
    <location>
        <begin position="198"/>
        <end position="212"/>
    </location>
</feature>
<evidence type="ECO:0000259" key="2">
    <source>
        <dbReference type="PROSITE" id="PS00036"/>
    </source>
</evidence>
<reference evidence="3 4" key="1">
    <citation type="submission" date="2017-10" db="EMBL/GenBank/DDBJ databases">
        <title>Comparative genomics in systemic dimorphic fungi from Ajellomycetaceae.</title>
        <authorList>
            <person name="Munoz J.F."/>
            <person name="Mcewen J.G."/>
            <person name="Clay O.K."/>
            <person name="Cuomo C.A."/>
        </authorList>
    </citation>
    <scope>NUCLEOTIDE SEQUENCE [LARGE SCALE GENOMIC DNA]</scope>
    <source>
        <strain evidence="3 4">UAMH5409</strain>
    </source>
</reference>
<evidence type="ECO:0000256" key="1">
    <source>
        <dbReference type="SAM" id="MobiDB-lite"/>
    </source>
</evidence>
<feature type="compositionally biased region" description="Low complexity" evidence="1">
    <location>
        <begin position="229"/>
        <end position="249"/>
    </location>
</feature>
<dbReference type="PROSITE" id="PS00036">
    <property type="entry name" value="BZIP_BASIC"/>
    <property type="match status" value="1"/>
</dbReference>
<evidence type="ECO:0000313" key="3">
    <source>
        <dbReference type="EMBL" id="PGG97406.1"/>
    </source>
</evidence>
<dbReference type="InterPro" id="IPR004827">
    <property type="entry name" value="bZIP"/>
</dbReference>
<dbReference type="OrthoDB" id="4367792at2759"/>
<keyword evidence="4" id="KW-1185">Reference proteome</keyword>
<comment type="caution">
    <text evidence="3">The sequence shown here is derived from an EMBL/GenBank/DDBJ whole genome shotgun (WGS) entry which is preliminary data.</text>
</comment>
<proteinExistence type="predicted"/>
<dbReference type="EMBL" id="PDNB01000249">
    <property type="protein sequence ID" value="PGG97406.1"/>
    <property type="molecule type" value="Genomic_DNA"/>
</dbReference>
<feature type="region of interest" description="Disordered" evidence="1">
    <location>
        <begin position="1"/>
        <end position="59"/>
    </location>
</feature>
<sequence length="449" mass="49778">MLSEAEQPPKTARKLGRSTSPRAVERRRLQNRVSQRNHRRRVREADQGHSKAHQDVCSDSTLEEARYEKGELVDANTVDCIGHIHSQIFVSSGSDSLSTLPQAGIMVNDLFMADNLLPQQDSSWIRMITGNEDMAQTSFTSQSCSCNSTTGPCDSHFEEISARTVAETTSHILLHQQHQNHHVPNSDIPKPPHPHQTSLSWSSFSKSGGSSSQPLHVAHGVGRHAQSPSTMSPPIGESSSSIGGNVSSPRDLLPRQASGASTADMTRRFGIVLEAMRIAGFHDFDEMSAAYYTAEFEKDSFPAMSQSASRSRRMKPMLQKLQQSSSQWPRWESRGLYKSVKEMAVSLCVGEMERLAEAKVPHPLQTEPASYISAIEWLLWDHGRGIQGSHIIGTSTPEELRLPKQVETAPESMPYLWSMLTEFAGAQGVYCDRFARVVLAILLYARRAQ</sequence>
<feature type="compositionally biased region" description="Basic and acidic residues" evidence="1">
    <location>
        <begin position="43"/>
        <end position="56"/>
    </location>
</feature>
<dbReference type="AlphaFoldDB" id="A0A2B7WLD4"/>
<dbReference type="CDD" id="cd14688">
    <property type="entry name" value="bZIP_YAP"/>
    <property type="match status" value="1"/>
</dbReference>
<feature type="domain" description="BZIP" evidence="2">
    <location>
        <begin position="26"/>
        <end position="41"/>
    </location>
</feature>
<feature type="region of interest" description="Disordered" evidence="1">
    <location>
        <begin position="176"/>
        <end position="261"/>
    </location>
</feature>
<dbReference type="Proteomes" id="UP000223968">
    <property type="component" value="Unassembled WGS sequence"/>
</dbReference>